<evidence type="ECO:0000256" key="6">
    <source>
        <dbReference type="ARBA" id="ARBA00022525"/>
    </source>
</evidence>
<dbReference type="GeneID" id="32893711"/>
<evidence type="ECO:0000313" key="17">
    <source>
        <dbReference type="Proteomes" id="UP000250088"/>
    </source>
</evidence>
<dbReference type="EMBL" id="CP019893">
    <property type="protein sequence ID" value="ARS91713.1"/>
    <property type="molecule type" value="Genomic_DNA"/>
</dbReference>
<evidence type="ECO:0000256" key="5">
    <source>
        <dbReference type="ARBA" id="ARBA00022512"/>
    </source>
</evidence>
<evidence type="ECO:0000256" key="9">
    <source>
        <dbReference type="ARBA" id="ARBA00022729"/>
    </source>
</evidence>
<evidence type="ECO:0000256" key="11">
    <source>
        <dbReference type="ARBA" id="ARBA00023136"/>
    </source>
</evidence>
<evidence type="ECO:0000259" key="15">
    <source>
        <dbReference type="Pfam" id="PF18204"/>
    </source>
</evidence>
<evidence type="ECO:0000256" key="7">
    <source>
        <dbReference type="ARBA" id="ARBA00022601"/>
    </source>
</evidence>
<keyword evidence="17" id="KW-1185">Reference proteome</keyword>
<evidence type="ECO:0000256" key="10">
    <source>
        <dbReference type="ARBA" id="ARBA00022989"/>
    </source>
</evidence>
<dbReference type="NCBIfam" id="TIGR04207">
    <property type="entry name" value="halo_sig_pep"/>
    <property type="match status" value="1"/>
</dbReference>
<evidence type="ECO:0000256" key="1">
    <source>
        <dbReference type="ARBA" id="ARBA00004236"/>
    </source>
</evidence>
<sequence>MSETSYREQGRAVFLAAMMVLSVVAMSAAFAGATAAQEDVDVDVEIIDVDPAEPSAGDELDVTVAFENNEDDNVTGDVEIIVDDETIFLDEDRTFGEDFAGDIEETYDVSDDDAGEDLEIEASFLGETDTETVSVEEPPAEVADGINYDHVGSVVWQGQDVVAYGELIDDNHDVGDDVELREVDSFGDDDSTFHEELSTALAEDVGADSHDDISSDEVVVPIDTDDLEDEYYFVDSSAMGLGNDFSSSDAFEVSVQDLDVDFDDTTVTDSGPDADTEVEFDSRRGSYHVNASADGDLDAEELFAIFTTDEADASGFDDYDTIGDAIDDDDDIGDRQDFAAAVYNEGYYIGVDEDPDDYDGYTYGDFDVALYHEDADGDDLDGDEKVALLIGGDVEGDVTFDGIDEDEYTFDFNVTDTEASDSVDVEVTESDATADFDQSVYSQTAGDIIHVNVDLEDTDDAYLQFGDEDSGYVDFIYIEDDSDNGEVDLTLNTRLMGTGHDHAVFSDDDDVVSLVDHADEDARDTDSANVGGAFSGLVLYEDEVDDDETISFNEYLDELDLADDEEGAAFDQLVRPLQATDYPLRSADGHFVADDGEADVDNELDAATVDLTTPSVEEISTLVAPEDSADEHDLAELLGDDDEEATMTERTDIAEDDRLIVRAEASGIFGAMIALEEDEYDPLEDGFEPQTVHELNQLDGEGVTIEIEGDDRVGNQDPNYVDFENADDDDVIVFANNEEGELYIVVDTSSSNAFDRSYEDGDAFEAVIEYETDEDDRFYFAGDGWTGGAGDSAGDGDTDEAAFPYFAADSTESVSTEFEMVDRDVWFDNLDEDDNVQLETSDSAVVTGETNVAPGSEADIRITNAGDTDSFLHTVDAEINSDGDFESEEVDFSERDEDDEAELDFRVYGSSVDDADGIFVEELVDDGDDAPADDGADDTADDDGTDDDAPADDGVDEPADDGVDEPTDDDEDGVPGFGLAVAVVALLAAAMLALRRQ</sequence>
<dbReference type="NCBIfam" id="TIGR04126">
    <property type="entry name" value="PGF_CTERM"/>
    <property type="match status" value="1"/>
</dbReference>
<dbReference type="Proteomes" id="UP000250088">
    <property type="component" value="Chromosome"/>
</dbReference>
<dbReference type="OrthoDB" id="205643at2157"/>
<dbReference type="GO" id="GO:0005886">
    <property type="term" value="C:plasma membrane"/>
    <property type="evidence" value="ECO:0007669"/>
    <property type="project" value="UniProtKB-SubCell"/>
</dbReference>
<proteinExistence type="inferred from homology"/>
<dbReference type="KEGG" id="naj:B1756_06490"/>
<keyword evidence="8 14" id="KW-0812">Transmembrane</keyword>
<feature type="region of interest" description="Disordered" evidence="13">
    <location>
        <begin position="923"/>
        <end position="975"/>
    </location>
</feature>
<dbReference type="InterPro" id="IPR026452">
    <property type="entry name" value="Surf_glycop_sig_pep"/>
</dbReference>
<dbReference type="NCBIfam" id="NF045517">
    <property type="entry name" value="halo_surf_dom"/>
    <property type="match status" value="1"/>
</dbReference>
<evidence type="ECO:0000256" key="14">
    <source>
        <dbReference type="SAM" id="Phobius"/>
    </source>
</evidence>
<accession>A0A2Z2HXT4</accession>
<keyword evidence="12" id="KW-0325">Glycoprotein</keyword>
<evidence type="ECO:0000256" key="3">
    <source>
        <dbReference type="ARBA" id="ARBA00009327"/>
    </source>
</evidence>
<keyword evidence="10 14" id="KW-1133">Transmembrane helix</keyword>
<feature type="region of interest" description="Disordered" evidence="13">
    <location>
        <begin position="881"/>
        <end position="901"/>
    </location>
</feature>
<keyword evidence="4" id="KW-1003">Cell membrane</keyword>
<feature type="transmembrane region" description="Helical" evidence="14">
    <location>
        <begin position="12"/>
        <end position="33"/>
    </location>
</feature>
<feature type="compositionally biased region" description="Acidic residues" evidence="13">
    <location>
        <begin position="923"/>
        <end position="973"/>
    </location>
</feature>
<keyword evidence="6" id="KW-0964">Secreted</keyword>
<keyword evidence="11 14" id="KW-0472">Membrane</keyword>
<keyword evidence="9" id="KW-0732">Signal</keyword>
<reference evidence="17" key="1">
    <citation type="submission" date="2017-02" db="EMBL/GenBank/DDBJ databases">
        <title>Natronthermophilus aegyptiacus gen. nov.,sp. nov., an aerobic, extremely halophilic alkalithermophilic archaeon isolated from the athalassohaline Wadi An Natrun, Egypt.</title>
        <authorList>
            <person name="Zhao B."/>
        </authorList>
    </citation>
    <scope>NUCLEOTIDE SEQUENCE [LARGE SCALE GENOMIC DNA]</scope>
    <source>
        <strain evidence="17">JW/NM-HA 15</strain>
    </source>
</reference>
<evidence type="ECO:0000256" key="12">
    <source>
        <dbReference type="ARBA" id="ARBA00023180"/>
    </source>
</evidence>
<comment type="similarity">
    <text evidence="3">Belongs to the halobacterial S-layer protein family.</text>
</comment>
<dbReference type="AlphaFoldDB" id="A0A2Z2HXT4"/>
<feature type="transmembrane region" description="Helical" evidence="14">
    <location>
        <begin position="974"/>
        <end position="994"/>
    </location>
</feature>
<evidence type="ECO:0000256" key="8">
    <source>
        <dbReference type="ARBA" id="ARBA00022692"/>
    </source>
</evidence>
<evidence type="ECO:0000256" key="13">
    <source>
        <dbReference type="SAM" id="MobiDB-lite"/>
    </source>
</evidence>
<keyword evidence="5" id="KW-0134">Cell wall</keyword>
<dbReference type="GO" id="GO:0030115">
    <property type="term" value="C:S-layer"/>
    <property type="evidence" value="ECO:0007669"/>
    <property type="project" value="UniProtKB-SubCell"/>
</dbReference>
<keyword evidence="7" id="KW-0701">S-layer</keyword>
<dbReference type="InterPro" id="IPR026371">
    <property type="entry name" value="PGF_CTERM"/>
</dbReference>
<protein>
    <recommendedName>
        <fullName evidence="15">PGF-CTERM archaeal protein-sorting signal domain-containing protein</fullName>
    </recommendedName>
</protein>
<evidence type="ECO:0000313" key="16">
    <source>
        <dbReference type="EMBL" id="ARS91713.1"/>
    </source>
</evidence>
<evidence type="ECO:0000256" key="2">
    <source>
        <dbReference type="ARBA" id="ARBA00004237"/>
    </source>
</evidence>
<dbReference type="Pfam" id="PF18204">
    <property type="entry name" value="PGF-CTERM"/>
    <property type="match status" value="1"/>
</dbReference>
<comment type="subcellular location">
    <subcellularLocation>
        <location evidence="1">Cell membrane</location>
    </subcellularLocation>
    <subcellularLocation>
        <location evidence="2">Secreted</location>
        <location evidence="2">Cell wall</location>
        <location evidence="2">S-layer</location>
    </subcellularLocation>
</comment>
<evidence type="ECO:0000256" key="4">
    <source>
        <dbReference type="ARBA" id="ARBA00022475"/>
    </source>
</evidence>
<gene>
    <name evidence="16" type="ORF">B1756_06490</name>
</gene>
<dbReference type="RefSeq" id="WP_161493153.1">
    <property type="nucleotide sequence ID" value="NZ_CP019893.1"/>
</dbReference>
<name>A0A2Z2HXT4_9EURY</name>
<organism evidence="16 17">
    <name type="scientific">Natrarchaeobaculum aegyptiacum</name>
    <dbReference type="NCBI Taxonomy" id="745377"/>
    <lineage>
        <taxon>Archaea</taxon>
        <taxon>Methanobacteriati</taxon>
        <taxon>Methanobacteriota</taxon>
        <taxon>Stenosarchaea group</taxon>
        <taxon>Halobacteria</taxon>
        <taxon>Halobacteriales</taxon>
        <taxon>Natrialbaceae</taxon>
        <taxon>Natrarchaeobaculum</taxon>
    </lineage>
</organism>
<feature type="domain" description="PGF-CTERM archaeal protein-sorting signal" evidence="15">
    <location>
        <begin position="974"/>
        <end position="996"/>
    </location>
</feature>